<feature type="transmembrane region" description="Helical" evidence="1">
    <location>
        <begin position="12"/>
        <end position="31"/>
    </location>
</feature>
<evidence type="ECO:0000313" key="3">
    <source>
        <dbReference type="Proteomes" id="UP000464754"/>
    </source>
</evidence>
<reference evidence="3" key="1">
    <citation type="submission" date="2019-05" db="EMBL/GenBank/DDBJ databases">
        <title>Complete genome sequencing of Absiella argi strain JCM 30884.</title>
        <authorList>
            <person name="Sakamoto M."/>
            <person name="Murakami T."/>
            <person name="Mori H."/>
        </authorList>
    </citation>
    <scope>NUCLEOTIDE SEQUENCE [LARGE SCALE GENOMIC DNA]</scope>
    <source>
        <strain evidence="3">JCM 30884</strain>
    </source>
</reference>
<evidence type="ECO:0000256" key="1">
    <source>
        <dbReference type="SAM" id="Phobius"/>
    </source>
</evidence>
<dbReference type="Pfam" id="PF09997">
    <property type="entry name" value="DUF2238"/>
    <property type="match status" value="1"/>
</dbReference>
<name>A0A6N4TEK2_9FIRM</name>
<dbReference type="InterPro" id="IPR014509">
    <property type="entry name" value="YjdF-like"/>
</dbReference>
<feature type="transmembrane region" description="Helical" evidence="1">
    <location>
        <begin position="100"/>
        <end position="121"/>
    </location>
</feature>
<keyword evidence="3" id="KW-1185">Reference proteome</keyword>
<evidence type="ECO:0000313" key="2">
    <source>
        <dbReference type="EMBL" id="BBK21360.1"/>
    </source>
</evidence>
<organism evidence="2 3">
    <name type="scientific">Amedibacterium intestinale</name>
    <dbReference type="NCBI Taxonomy" id="2583452"/>
    <lineage>
        <taxon>Bacteria</taxon>
        <taxon>Bacillati</taxon>
        <taxon>Bacillota</taxon>
        <taxon>Erysipelotrichia</taxon>
        <taxon>Erysipelotrichales</taxon>
        <taxon>Erysipelotrichaceae</taxon>
        <taxon>Amedibacterium</taxon>
    </lineage>
</organism>
<sequence length="191" mass="22232">MNFVKKDYEALGMTLVACITPLIVPIGFKLLKLKPVYEIYIISTIFVYFASLIGSGFGWYSYFGFDKVLHFTSGWFVTTLAVILYFAIRKTNAFEEKKYFTLFLVFINAVNIAVAELWEFYEYAMLIFFNNDCINHYSQGVHDTITDCLCATFAGILLTIMIVRYYKSGKSNFFVNVYEKFYVRNIEKKDV</sequence>
<keyword evidence="1" id="KW-0472">Membrane</keyword>
<dbReference type="KEGG" id="aarg:Aargi30884_02630"/>
<gene>
    <name evidence="2" type="ORF">Aargi30884_02630</name>
</gene>
<proteinExistence type="predicted"/>
<feature type="transmembrane region" description="Helical" evidence="1">
    <location>
        <begin position="38"/>
        <end position="62"/>
    </location>
</feature>
<feature type="transmembrane region" description="Helical" evidence="1">
    <location>
        <begin position="144"/>
        <end position="166"/>
    </location>
</feature>
<dbReference type="AlphaFoldDB" id="A0A6N4TEK2"/>
<accession>A0A6N4TEK2</accession>
<protein>
    <recommendedName>
        <fullName evidence="4">DUF2238 domain-containing protein</fullName>
    </recommendedName>
</protein>
<dbReference type="EMBL" id="AP019695">
    <property type="protein sequence ID" value="BBK21360.1"/>
    <property type="molecule type" value="Genomic_DNA"/>
</dbReference>
<keyword evidence="1" id="KW-0812">Transmembrane</keyword>
<dbReference type="RefSeq" id="WP_318264352.1">
    <property type="nucleotide sequence ID" value="NZ_LS990884.1"/>
</dbReference>
<evidence type="ECO:0008006" key="4">
    <source>
        <dbReference type="Google" id="ProtNLM"/>
    </source>
</evidence>
<dbReference type="Proteomes" id="UP000464754">
    <property type="component" value="Chromosome"/>
</dbReference>
<keyword evidence="1" id="KW-1133">Transmembrane helix</keyword>
<feature type="transmembrane region" description="Helical" evidence="1">
    <location>
        <begin position="68"/>
        <end position="88"/>
    </location>
</feature>